<dbReference type="PANTHER" id="PTHR13439:SF0">
    <property type="entry name" value="TOPOISOMERASE I DAMAGE AFFECTED PROTEIN 4"/>
    <property type="match status" value="1"/>
</dbReference>
<proteinExistence type="predicted"/>
<dbReference type="Gramene" id="ABO98988">
    <property type="protein sequence ID" value="ABO98988"/>
    <property type="gene ID" value="OSTLU_93561"/>
</dbReference>
<dbReference type="KEGG" id="olu:OSTLU_93561"/>
<protein>
    <recommendedName>
        <fullName evidence="6">TLC domain-containing protein</fullName>
    </recommendedName>
</protein>
<dbReference type="EMBL" id="CP000592">
    <property type="protein sequence ID" value="ABO98988.1"/>
    <property type="molecule type" value="Genomic_DNA"/>
</dbReference>
<dbReference type="InterPro" id="IPR050846">
    <property type="entry name" value="TLCD"/>
</dbReference>
<dbReference type="GeneID" id="5004714"/>
<reference evidence="7 8" key="1">
    <citation type="journal article" date="2007" name="Proc. Natl. Acad. Sci. U.S.A.">
        <title>The tiny eukaryote Ostreococcus provides genomic insights into the paradox of plankton speciation.</title>
        <authorList>
            <person name="Palenik B."/>
            <person name="Grimwood J."/>
            <person name="Aerts A."/>
            <person name="Rouze P."/>
            <person name="Salamov A."/>
            <person name="Putnam N."/>
            <person name="Dupont C."/>
            <person name="Jorgensen R."/>
            <person name="Derelle E."/>
            <person name="Rombauts S."/>
            <person name="Zhou K."/>
            <person name="Otillar R."/>
            <person name="Merchant S.S."/>
            <person name="Podell S."/>
            <person name="Gaasterland T."/>
            <person name="Napoli C."/>
            <person name="Gendler K."/>
            <person name="Manuell A."/>
            <person name="Tai V."/>
            <person name="Vallon O."/>
            <person name="Piganeau G."/>
            <person name="Jancek S."/>
            <person name="Heijde M."/>
            <person name="Jabbari K."/>
            <person name="Bowler C."/>
            <person name="Lohr M."/>
            <person name="Robbens S."/>
            <person name="Werner G."/>
            <person name="Dubchak I."/>
            <person name="Pazour G.J."/>
            <person name="Ren Q."/>
            <person name="Paulsen I."/>
            <person name="Delwiche C."/>
            <person name="Schmutz J."/>
            <person name="Rokhsar D."/>
            <person name="Van de Peer Y."/>
            <person name="Moreau H."/>
            <person name="Grigoriev I.V."/>
        </authorList>
    </citation>
    <scope>NUCLEOTIDE SEQUENCE [LARGE SCALE GENOMIC DNA]</scope>
    <source>
        <strain evidence="7 8">CCE9901</strain>
    </source>
</reference>
<feature type="domain" description="TLC" evidence="6">
    <location>
        <begin position="72"/>
        <end position="294"/>
    </location>
</feature>
<evidence type="ECO:0000259" key="6">
    <source>
        <dbReference type="Pfam" id="PF03798"/>
    </source>
</evidence>
<comment type="subcellular location">
    <subcellularLocation>
        <location evidence="1">Membrane</location>
        <topology evidence="1">Multi-pass membrane protein</topology>
    </subcellularLocation>
</comment>
<dbReference type="Pfam" id="PF03798">
    <property type="entry name" value="TRAM_LAG1_CLN8"/>
    <property type="match status" value="1"/>
</dbReference>
<dbReference type="Proteomes" id="UP000001568">
    <property type="component" value="Chromosome 12"/>
</dbReference>
<keyword evidence="2 5" id="KW-0812">Transmembrane</keyword>
<evidence type="ECO:0000313" key="7">
    <source>
        <dbReference type="EMBL" id="ABO98988.1"/>
    </source>
</evidence>
<evidence type="ECO:0000256" key="3">
    <source>
        <dbReference type="ARBA" id="ARBA00022989"/>
    </source>
</evidence>
<dbReference type="HOGENOM" id="CLU_907314_0_0_1"/>
<dbReference type="RefSeq" id="XP_001420695.1">
    <property type="nucleotide sequence ID" value="XM_001420658.1"/>
</dbReference>
<keyword evidence="8" id="KW-1185">Reference proteome</keyword>
<evidence type="ECO:0000256" key="5">
    <source>
        <dbReference type="SAM" id="Phobius"/>
    </source>
</evidence>
<feature type="transmembrane region" description="Helical" evidence="5">
    <location>
        <begin position="64"/>
        <end position="86"/>
    </location>
</feature>
<dbReference type="GO" id="GO:0016020">
    <property type="term" value="C:membrane"/>
    <property type="evidence" value="ECO:0007669"/>
    <property type="project" value="UniProtKB-SubCell"/>
</dbReference>
<dbReference type="OMA" id="YDGPYSM"/>
<evidence type="ECO:0000256" key="4">
    <source>
        <dbReference type="ARBA" id="ARBA00023136"/>
    </source>
</evidence>
<gene>
    <name evidence="7" type="ORF">OSTLU_93561</name>
</gene>
<dbReference type="InterPro" id="IPR006634">
    <property type="entry name" value="TLC-dom"/>
</dbReference>
<keyword evidence="3 5" id="KW-1133">Transmembrane helix</keyword>
<dbReference type="PANTHER" id="PTHR13439">
    <property type="entry name" value="CT120 PROTEIN"/>
    <property type="match status" value="1"/>
</dbReference>
<feature type="transmembrane region" description="Helical" evidence="5">
    <location>
        <begin position="270"/>
        <end position="289"/>
    </location>
</feature>
<dbReference type="OrthoDB" id="10266980at2759"/>
<name>A4S5Z5_OSTLU</name>
<dbReference type="eggNOG" id="ENOG502SABS">
    <property type="taxonomic scope" value="Eukaryota"/>
</dbReference>
<dbReference type="AlphaFoldDB" id="A4S5Z5"/>
<sequence length="307" mass="34379">MFQNSKLPAYAHVYTRFSMNLNQPLDFAAKLATCVVLWEIPRALSSAMVRKTYGATTREEEKRFVAAAPAYVMSTLHALVVATAGLKIGYITVMLPNANDRYYLHAKTAFKLADLKFIERWNWAFCGYMFGDLLHVLKEYPRLGKMDMVVHHACFIACSLLAGHSQTMMLPFSWLLLGEYSTPILCARWLIQQLTYELKSDVVVRWARACGYTGDAVSSVTNAGKQLEFGCSVGFMIVFFLVRIVAYTGGFASMLAAWRGGVLDPIPKSVTNTLFVLVACGAGLNYYWFSIMVRKALRGPPKPKKDE</sequence>
<feature type="transmembrane region" description="Helical" evidence="5">
    <location>
        <begin position="233"/>
        <end position="258"/>
    </location>
</feature>
<evidence type="ECO:0000256" key="1">
    <source>
        <dbReference type="ARBA" id="ARBA00004141"/>
    </source>
</evidence>
<evidence type="ECO:0000313" key="8">
    <source>
        <dbReference type="Proteomes" id="UP000001568"/>
    </source>
</evidence>
<keyword evidence="4 5" id="KW-0472">Membrane</keyword>
<organism evidence="7 8">
    <name type="scientific">Ostreococcus lucimarinus (strain CCE9901)</name>
    <dbReference type="NCBI Taxonomy" id="436017"/>
    <lineage>
        <taxon>Eukaryota</taxon>
        <taxon>Viridiplantae</taxon>
        <taxon>Chlorophyta</taxon>
        <taxon>Mamiellophyceae</taxon>
        <taxon>Mamiellales</taxon>
        <taxon>Bathycoccaceae</taxon>
        <taxon>Ostreococcus</taxon>
    </lineage>
</organism>
<evidence type="ECO:0000256" key="2">
    <source>
        <dbReference type="ARBA" id="ARBA00022692"/>
    </source>
</evidence>
<dbReference type="GO" id="GO:0005783">
    <property type="term" value="C:endoplasmic reticulum"/>
    <property type="evidence" value="ECO:0007669"/>
    <property type="project" value="TreeGrafter"/>
</dbReference>
<accession>A4S5Z5</accession>
<dbReference type="GO" id="GO:0055088">
    <property type="term" value="P:lipid homeostasis"/>
    <property type="evidence" value="ECO:0007669"/>
    <property type="project" value="TreeGrafter"/>
</dbReference>